<reference evidence="6" key="1">
    <citation type="submission" date="2017-01" db="EMBL/GenBank/DDBJ databases">
        <title>Comparative genomics of anhydrobiosis in the tardigrade Hypsibius dujardini.</title>
        <authorList>
            <person name="Yoshida Y."/>
            <person name="Koutsovoulos G."/>
            <person name="Laetsch D."/>
            <person name="Stevens L."/>
            <person name="Kumar S."/>
            <person name="Horikawa D."/>
            <person name="Ishino K."/>
            <person name="Komine S."/>
            <person name="Tomita M."/>
            <person name="Blaxter M."/>
            <person name="Arakawa K."/>
        </authorList>
    </citation>
    <scope>NUCLEOTIDE SEQUENCE [LARGE SCALE GENOMIC DNA]</scope>
    <source>
        <strain evidence="6">Z151</strain>
    </source>
</reference>
<dbReference type="SMART" id="SM01273">
    <property type="entry name" value="Mago-bind"/>
    <property type="match status" value="1"/>
</dbReference>
<dbReference type="EMBL" id="MTYJ01000150">
    <property type="protein sequence ID" value="OQV12222.1"/>
    <property type="molecule type" value="Genomic_DNA"/>
</dbReference>
<dbReference type="SUPFAM" id="SSF101931">
    <property type="entry name" value="Pym (Within the bgcn gene intron protein, WIBG), N-terminal domain"/>
    <property type="match status" value="1"/>
</dbReference>
<protein>
    <recommendedName>
        <fullName evidence="2">Partner of Y14 and mago</fullName>
    </recommendedName>
</protein>
<gene>
    <name evidence="5" type="ORF">BV898_13485</name>
</gene>
<accession>A0A1W0WAM6</accession>
<sequence>MATSSAQSSKDIKPLQKYSTDKSGATVIPASKRPDGSMRKPIRVKEGYVPQEEIPVYQSGPQRTVAFSKDTLPVGYDPVVAPDTAPKEPSKMALKRQRAKAKKALEAEQAMNKTADQLSKLTVTAKKA</sequence>
<feature type="compositionally biased region" description="Basic and acidic residues" evidence="3">
    <location>
        <begin position="32"/>
        <end position="43"/>
    </location>
</feature>
<evidence type="ECO:0000256" key="2">
    <source>
        <dbReference type="ARBA" id="ARBA00018898"/>
    </source>
</evidence>
<comment type="similarity">
    <text evidence="1">Belongs to the pym family.</text>
</comment>
<evidence type="ECO:0000313" key="5">
    <source>
        <dbReference type="EMBL" id="OQV12222.1"/>
    </source>
</evidence>
<evidence type="ECO:0000256" key="1">
    <source>
        <dbReference type="ARBA" id="ARBA00009394"/>
    </source>
</evidence>
<dbReference type="OrthoDB" id="21625at2759"/>
<dbReference type="InterPro" id="IPR039333">
    <property type="entry name" value="PYM1"/>
</dbReference>
<name>A0A1W0WAM6_HYPEX</name>
<dbReference type="AlphaFoldDB" id="A0A1W0WAM6"/>
<dbReference type="Pfam" id="PF09282">
    <property type="entry name" value="Mago-bind"/>
    <property type="match status" value="1"/>
</dbReference>
<dbReference type="InterPro" id="IPR015362">
    <property type="entry name" value="WIBG_mago-bd"/>
</dbReference>
<dbReference type="Proteomes" id="UP000192578">
    <property type="component" value="Unassembled WGS sequence"/>
</dbReference>
<feature type="domain" description="WIBG Mago-binding" evidence="4">
    <location>
        <begin position="24"/>
        <end position="50"/>
    </location>
</feature>
<proteinExistence type="inferred from homology"/>
<dbReference type="InterPro" id="IPR036348">
    <property type="entry name" value="WIBG_N_sf"/>
</dbReference>
<comment type="caution">
    <text evidence="5">The sequence shown here is derived from an EMBL/GenBank/DDBJ whole genome shotgun (WGS) entry which is preliminary data.</text>
</comment>
<evidence type="ECO:0000259" key="4">
    <source>
        <dbReference type="SMART" id="SM01273"/>
    </source>
</evidence>
<keyword evidence="6" id="KW-1185">Reference proteome</keyword>
<dbReference type="GO" id="GO:0035145">
    <property type="term" value="C:exon-exon junction complex"/>
    <property type="evidence" value="ECO:0007669"/>
    <property type="project" value="TreeGrafter"/>
</dbReference>
<dbReference type="PANTHER" id="PTHR22959">
    <property type="entry name" value="PYM PROTEIN"/>
    <property type="match status" value="1"/>
</dbReference>
<dbReference type="GO" id="GO:0005737">
    <property type="term" value="C:cytoplasm"/>
    <property type="evidence" value="ECO:0007669"/>
    <property type="project" value="TreeGrafter"/>
</dbReference>
<dbReference type="PANTHER" id="PTHR22959:SF0">
    <property type="entry name" value="PARTNER OF Y14 AND MAGO"/>
    <property type="match status" value="1"/>
</dbReference>
<dbReference type="GO" id="GO:0003723">
    <property type="term" value="F:RNA binding"/>
    <property type="evidence" value="ECO:0007669"/>
    <property type="project" value="TreeGrafter"/>
</dbReference>
<dbReference type="GO" id="GO:1903259">
    <property type="term" value="P:exon-exon junction complex disassembly"/>
    <property type="evidence" value="ECO:0007669"/>
    <property type="project" value="InterPro"/>
</dbReference>
<organism evidence="5 6">
    <name type="scientific">Hypsibius exemplaris</name>
    <name type="common">Freshwater tardigrade</name>
    <dbReference type="NCBI Taxonomy" id="2072580"/>
    <lineage>
        <taxon>Eukaryota</taxon>
        <taxon>Metazoa</taxon>
        <taxon>Ecdysozoa</taxon>
        <taxon>Tardigrada</taxon>
        <taxon>Eutardigrada</taxon>
        <taxon>Parachela</taxon>
        <taxon>Hypsibioidea</taxon>
        <taxon>Hypsibiidae</taxon>
        <taxon>Hypsibius</taxon>
    </lineage>
</organism>
<evidence type="ECO:0000313" key="6">
    <source>
        <dbReference type="Proteomes" id="UP000192578"/>
    </source>
</evidence>
<evidence type="ECO:0000256" key="3">
    <source>
        <dbReference type="SAM" id="MobiDB-lite"/>
    </source>
</evidence>
<feature type="region of interest" description="Disordered" evidence="3">
    <location>
        <begin position="1"/>
        <end position="43"/>
    </location>
</feature>